<sequence length="199" mass="22302">MATHDDKATPGDDDAAARRKRDKAPRRPRQDSHDETEPLSLAPAYLHKVLELIEAHPEYEHTTASMARYASISQRALQYRFKRHLETTPKAHLRTVRLERVRTDLLAASPGEVTADRIAQRWGFRHYGHFSTMYSQRFNERPAQALYRPPRPNGQVVASAAESGTPIPRQRQSVADTPESAGATPPPHAPSTEAPDGEQ</sequence>
<evidence type="ECO:0000256" key="1">
    <source>
        <dbReference type="ARBA" id="ARBA00023015"/>
    </source>
</evidence>
<dbReference type="PANTHER" id="PTHR46796:SF12">
    <property type="entry name" value="HTH-TYPE DNA-BINDING TRANSCRIPTIONAL ACTIVATOR EUTR"/>
    <property type="match status" value="1"/>
</dbReference>
<dbReference type="InterPro" id="IPR018060">
    <property type="entry name" value="HTH_AraC"/>
</dbReference>
<dbReference type="AlphaFoldDB" id="A0A6L9SHM8"/>
<dbReference type="PROSITE" id="PS01124">
    <property type="entry name" value="HTH_ARAC_FAMILY_2"/>
    <property type="match status" value="1"/>
</dbReference>
<name>A0A6L9SHM8_9ACTN</name>
<evidence type="ECO:0000313" key="6">
    <source>
        <dbReference type="EMBL" id="NEE03932.1"/>
    </source>
</evidence>
<proteinExistence type="predicted"/>
<feature type="compositionally biased region" description="Basic and acidic residues" evidence="4">
    <location>
        <begin position="1"/>
        <end position="10"/>
    </location>
</feature>
<organism evidence="6 7">
    <name type="scientific">Phytoactinopolyspora halotolerans</name>
    <dbReference type="NCBI Taxonomy" id="1981512"/>
    <lineage>
        <taxon>Bacteria</taxon>
        <taxon>Bacillati</taxon>
        <taxon>Actinomycetota</taxon>
        <taxon>Actinomycetes</taxon>
        <taxon>Jiangellales</taxon>
        <taxon>Jiangellaceae</taxon>
        <taxon>Phytoactinopolyspora</taxon>
    </lineage>
</organism>
<feature type="compositionally biased region" description="Basic residues" evidence="4">
    <location>
        <begin position="18"/>
        <end position="27"/>
    </location>
</feature>
<comment type="caution">
    <text evidence="6">The sequence shown here is derived from an EMBL/GenBank/DDBJ whole genome shotgun (WGS) entry which is preliminary data.</text>
</comment>
<dbReference type="Pfam" id="PF12833">
    <property type="entry name" value="HTH_18"/>
    <property type="match status" value="1"/>
</dbReference>
<keyword evidence="2" id="KW-0238">DNA-binding</keyword>
<dbReference type="InterPro" id="IPR009057">
    <property type="entry name" value="Homeodomain-like_sf"/>
</dbReference>
<keyword evidence="7" id="KW-1185">Reference proteome</keyword>
<dbReference type="GO" id="GO:0043565">
    <property type="term" value="F:sequence-specific DNA binding"/>
    <property type="evidence" value="ECO:0007669"/>
    <property type="project" value="InterPro"/>
</dbReference>
<evidence type="ECO:0000313" key="7">
    <source>
        <dbReference type="Proteomes" id="UP000475214"/>
    </source>
</evidence>
<dbReference type="SMART" id="SM00342">
    <property type="entry name" value="HTH_ARAC"/>
    <property type="match status" value="1"/>
</dbReference>
<gene>
    <name evidence="6" type="ORF">G1H10_27565</name>
</gene>
<dbReference type="GO" id="GO:0003700">
    <property type="term" value="F:DNA-binding transcription factor activity"/>
    <property type="evidence" value="ECO:0007669"/>
    <property type="project" value="InterPro"/>
</dbReference>
<feature type="region of interest" description="Disordered" evidence="4">
    <location>
        <begin position="145"/>
        <end position="199"/>
    </location>
</feature>
<protein>
    <submittedName>
        <fullName evidence="6">AraC family transcriptional regulator</fullName>
    </submittedName>
</protein>
<keyword evidence="1" id="KW-0805">Transcription regulation</keyword>
<dbReference type="EMBL" id="JAAGOA010000027">
    <property type="protein sequence ID" value="NEE03932.1"/>
    <property type="molecule type" value="Genomic_DNA"/>
</dbReference>
<feature type="region of interest" description="Disordered" evidence="4">
    <location>
        <begin position="1"/>
        <end position="40"/>
    </location>
</feature>
<dbReference type="InterPro" id="IPR050204">
    <property type="entry name" value="AraC_XylS_family_regulators"/>
</dbReference>
<feature type="domain" description="HTH araC/xylS-type" evidence="5">
    <location>
        <begin position="47"/>
        <end position="148"/>
    </location>
</feature>
<reference evidence="6 7" key="1">
    <citation type="submission" date="2020-02" db="EMBL/GenBank/DDBJ databases">
        <authorList>
            <person name="Li X.-J."/>
            <person name="Han X.-M."/>
        </authorList>
    </citation>
    <scope>NUCLEOTIDE SEQUENCE [LARGE SCALE GENOMIC DNA]</scope>
    <source>
        <strain evidence="6 7">CCTCC AB 2017055</strain>
    </source>
</reference>
<accession>A0A6L9SHM8</accession>
<dbReference type="Proteomes" id="UP000475214">
    <property type="component" value="Unassembled WGS sequence"/>
</dbReference>
<evidence type="ECO:0000256" key="3">
    <source>
        <dbReference type="ARBA" id="ARBA00023163"/>
    </source>
</evidence>
<keyword evidence="3" id="KW-0804">Transcription</keyword>
<dbReference type="Gene3D" id="1.10.10.60">
    <property type="entry name" value="Homeodomain-like"/>
    <property type="match status" value="1"/>
</dbReference>
<dbReference type="SUPFAM" id="SSF46689">
    <property type="entry name" value="Homeodomain-like"/>
    <property type="match status" value="1"/>
</dbReference>
<evidence type="ECO:0000256" key="2">
    <source>
        <dbReference type="ARBA" id="ARBA00023125"/>
    </source>
</evidence>
<evidence type="ECO:0000256" key="4">
    <source>
        <dbReference type="SAM" id="MobiDB-lite"/>
    </source>
</evidence>
<dbReference type="RefSeq" id="WP_163744030.1">
    <property type="nucleotide sequence ID" value="NZ_JAAGOA010000027.1"/>
</dbReference>
<dbReference type="PANTHER" id="PTHR46796">
    <property type="entry name" value="HTH-TYPE TRANSCRIPTIONAL ACTIVATOR RHAS-RELATED"/>
    <property type="match status" value="1"/>
</dbReference>
<evidence type="ECO:0000259" key="5">
    <source>
        <dbReference type="PROSITE" id="PS01124"/>
    </source>
</evidence>